<evidence type="ECO:0000313" key="3">
    <source>
        <dbReference type="Proteomes" id="UP000543174"/>
    </source>
</evidence>
<comment type="caution">
    <text evidence="2">The sequence shown here is derived from an EMBL/GenBank/DDBJ whole genome shotgun (WGS) entry which is preliminary data.</text>
</comment>
<sequence>MDFSVLSSVIEFTVYTLYYAIRIYFLIKKKGENSKVEG</sequence>
<organism evidence="2 3">
    <name type="scientific">Priestia aryabhattai</name>
    <name type="common">Bacillus aryabhattai</name>
    <dbReference type="NCBI Taxonomy" id="412384"/>
    <lineage>
        <taxon>Bacteria</taxon>
        <taxon>Bacillati</taxon>
        <taxon>Bacillota</taxon>
        <taxon>Bacilli</taxon>
        <taxon>Bacillales</taxon>
        <taxon>Bacillaceae</taxon>
        <taxon>Priestia</taxon>
    </lineage>
</organism>
<accession>A0A7W3RI75</accession>
<keyword evidence="1" id="KW-1133">Transmembrane helix</keyword>
<protein>
    <submittedName>
        <fullName evidence="2">Uncharacterized protein</fullName>
    </submittedName>
</protein>
<reference evidence="2" key="1">
    <citation type="submission" date="2020-08" db="EMBL/GenBank/DDBJ databases">
        <title>Functional genomics of gut bacteria from endangered species of beetles.</title>
        <authorList>
            <person name="Carlos-Shanley C."/>
        </authorList>
    </citation>
    <scope>NUCLEOTIDE SEQUENCE [LARGE SCALE GENOMIC DNA]</scope>
    <source>
        <strain evidence="2">S00060</strain>
    </source>
</reference>
<gene>
    <name evidence="2" type="ORF">HNP21_006233</name>
</gene>
<evidence type="ECO:0000313" key="2">
    <source>
        <dbReference type="EMBL" id="MBA9043055.1"/>
    </source>
</evidence>
<feature type="transmembrane region" description="Helical" evidence="1">
    <location>
        <begin position="6"/>
        <end position="25"/>
    </location>
</feature>
<dbReference type="EMBL" id="JACJHT010000025">
    <property type="protein sequence ID" value="MBA9043055.1"/>
    <property type="molecule type" value="Genomic_DNA"/>
</dbReference>
<keyword evidence="1" id="KW-0812">Transmembrane</keyword>
<keyword evidence="3" id="KW-1185">Reference proteome</keyword>
<evidence type="ECO:0000256" key="1">
    <source>
        <dbReference type="SAM" id="Phobius"/>
    </source>
</evidence>
<proteinExistence type="predicted"/>
<name>A0A7W3RI75_PRIAR</name>
<dbReference type="AlphaFoldDB" id="A0A7W3RI75"/>
<dbReference type="Proteomes" id="UP000543174">
    <property type="component" value="Unassembled WGS sequence"/>
</dbReference>
<keyword evidence="1" id="KW-0472">Membrane</keyword>